<dbReference type="Pfam" id="PF04068">
    <property type="entry name" value="Fer4_RLI"/>
    <property type="match status" value="1"/>
</dbReference>
<dbReference type="VEuPathDB" id="AmoebaDB:EHI5A_035350"/>
<feature type="compositionally biased region" description="Acidic residues" evidence="7">
    <location>
        <begin position="197"/>
        <end position="207"/>
    </location>
</feature>
<dbReference type="GO" id="GO:0000455">
    <property type="term" value="P:enzyme-directed rRNA pseudouridine synthesis"/>
    <property type="evidence" value="ECO:0007669"/>
    <property type="project" value="UniProtKB-UniRule"/>
</dbReference>
<protein>
    <recommendedName>
        <fullName evidence="6">18S rRNA aminocarboxypropyltransferase</fullName>
        <ecNumber evidence="6">2.5.1.157</ecNumber>
    </recommendedName>
</protein>
<evidence type="ECO:0000256" key="3">
    <source>
        <dbReference type="ARBA" id="ARBA00022552"/>
    </source>
</evidence>
<feature type="domain" description="RNase L inhibitor RLI-like possible metal-binding" evidence="9">
    <location>
        <begin position="8"/>
        <end position="36"/>
    </location>
</feature>
<feature type="binding site" evidence="6">
    <location>
        <position position="99"/>
    </location>
    <ligand>
        <name>S-adenosyl-L-methionine</name>
        <dbReference type="ChEBI" id="CHEBI:59789"/>
    </ligand>
</feature>
<evidence type="ECO:0000256" key="2">
    <source>
        <dbReference type="ARBA" id="ARBA00022517"/>
    </source>
</evidence>
<sequence>MEHHTRIKLYMWDFCQCDPKRCSGRKLVRQKLVKTLPINASFHGICLTPDSSASLLTPADAEIIARNGVAVIDCSWNEYSAGRGVNEVKRLKYRNGRFLPFLMAGNPVNFGRPFKLNCAEALAGALAICGFMKDAQSIMEVFGWGETFLDINKKVIKEYTQCKTLEDVLNVQKAYTETDENIKEKREQERAKMFDIPDSDEEGEEEYFNPNRMPIEEEESSEEEEESSEEEEED</sequence>
<evidence type="ECO:0000256" key="4">
    <source>
        <dbReference type="ARBA" id="ARBA00022679"/>
    </source>
</evidence>
<proteinExistence type="inferred from homology"/>
<dbReference type="PANTHER" id="PTHR20426">
    <property type="entry name" value="RIBOSOME BIOGENESIS PROTEIN TSR3 HOMOLOG"/>
    <property type="match status" value="1"/>
</dbReference>
<evidence type="ECO:0000256" key="6">
    <source>
        <dbReference type="HAMAP-Rule" id="MF_03146"/>
    </source>
</evidence>
<comment type="catalytic activity">
    <reaction evidence="6">
        <text>an N(1)-methylpseudouridine in rRNA + S-adenosyl-L-methionine = N(1)-methyl-N(3)-[(3S)-3-amino-3-carboxypropyl]pseudouridine in rRNA + S-methyl-5'-thioadenosine + H(+)</text>
        <dbReference type="Rhea" id="RHEA:63296"/>
        <dbReference type="Rhea" id="RHEA-COMP:11634"/>
        <dbReference type="Rhea" id="RHEA-COMP:16310"/>
        <dbReference type="ChEBI" id="CHEBI:15378"/>
        <dbReference type="ChEBI" id="CHEBI:17509"/>
        <dbReference type="ChEBI" id="CHEBI:59789"/>
        <dbReference type="ChEBI" id="CHEBI:74890"/>
        <dbReference type="ChEBI" id="CHEBI:146234"/>
        <dbReference type="EC" id="2.5.1.157"/>
    </reaction>
</comment>
<dbReference type="VEuPathDB" id="AmoebaDB:EHI7A_037260"/>
<evidence type="ECO:0000259" key="9">
    <source>
        <dbReference type="Pfam" id="PF04068"/>
    </source>
</evidence>
<evidence type="ECO:0000256" key="5">
    <source>
        <dbReference type="ARBA" id="ARBA00022691"/>
    </source>
</evidence>
<reference evidence="10 11" key="1">
    <citation type="submission" date="2016-05" db="EMBL/GenBank/DDBJ databases">
        <title>First whole genome sequencing of Entamoeba histolytica HM1:IMSS-clone-6.</title>
        <authorList>
            <person name="Mukherjee Avik.K."/>
            <person name="Izumyama S."/>
            <person name="Nakada-Tsukui K."/>
            <person name="Nozaki T."/>
        </authorList>
    </citation>
    <scope>NUCLEOTIDE SEQUENCE [LARGE SCALE GENOMIC DNA]</scope>
    <source>
        <strain evidence="10 11">HM1:IMSS clone 6</strain>
    </source>
</reference>
<comment type="caution">
    <text evidence="10">The sequence shown here is derived from an EMBL/GenBank/DDBJ whole genome shotgun (WGS) entry which is preliminary data.</text>
</comment>
<evidence type="ECO:0000313" key="10">
    <source>
        <dbReference type="EMBL" id="GAT94811.1"/>
    </source>
</evidence>
<dbReference type="GO" id="GO:0106388">
    <property type="term" value="F:rRNA small subunit aminocarboxypropyltransferase activity"/>
    <property type="evidence" value="ECO:0007669"/>
    <property type="project" value="UniProtKB-EC"/>
</dbReference>
<dbReference type="PANTHER" id="PTHR20426:SF0">
    <property type="entry name" value="18S RRNA AMINOCARBOXYPROPYLTRANSFERASE"/>
    <property type="match status" value="1"/>
</dbReference>
<evidence type="ECO:0000256" key="7">
    <source>
        <dbReference type="SAM" id="MobiDB-lite"/>
    </source>
</evidence>
<organism evidence="10 11">
    <name type="scientific">Entamoeba histolytica</name>
    <dbReference type="NCBI Taxonomy" id="5759"/>
    <lineage>
        <taxon>Eukaryota</taxon>
        <taxon>Amoebozoa</taxon>
        <taxon>Evosea</taxon>
        <taxon>Archamoebae</taxon>
        <taxon>Mastigamoebida</taxon>
        <taxon>Entamoebidae</taxon>
        <taxon>Entamoeba</taxon>
    </lineage>
</organism>
<evidence type="ECO:0000313" key="11">
    <source>
        <dbReference type="Proteomes" id="UP000078387"/>
    </source>
</evidence>
<evidence type="ECO:0000256" key="1">
    <source>
        <dbReference type="ARBA" id="ARBA00022490"/>
    </source>
</evidence>
<accession>A0A5K1U5C3</accession>
<comment type="caution">
    <text evidence="6">Lacks conserved residue(s) required for the propagation of feature annotation.</text>
</comment>
<dbReference type="GO" id="GO:0030490">
    <property type="term" value="P:maturation of SSU-rRNA"/>
    <property type="evidence" value="ECO:0007669"/>
    <property type="project" value="TreeGrafter"/>
</dbReference>
<dbReference type="InterPro" id="IPR022968">
    <property type="entry name" value="Tsr3-like"/>
</dbReference>
<dbReference type="EC" id="2.5.1.157" evidence="6"/>
<keyword evidence="4 6" id="KW-0808">Transferase</keyword>
<dbReference type="Proteomes" id="UP000078387">
    <property type="component" value="Unassembled WGS sequence"/>
</dbReference>
<dbReference type="VEuPathDB" id="AmoebaDB:EHI_100490"/>
<keyword evidence="2 6" id="KW-0690">Ribosome biogenesis</keyword>
<dbReference type="AlphaFoldDB" id="A0A5K1U5C3"/>
<dbReference type="InterPro" id="IPR007177">
    <property type="entry name" value="Tsr3_C"/>
</dbReference>
<comment type="function">
    <text evidence="6">Aminocarboxypropyltransferase that catalyzes the aminocarboxypropyl transfer on pseudouridine in 18S rRNA. It constitutes the last step in biosynthesis of the hypermodified N1-methyl-N3-(3-amino-3-carboxypropyl) pseudouridine (m1acp3-Psi).</text>
</comment>
<dbReference type="InterPro" id="IPR007209">
    <property type="entry name" value="RNaseL-inhib-like_metal-bd_dom"/>
</dbReference>
<dbReference type="HAMAP" id="MF_01116">
    <property type="entry name" value="TSR3"/>
    <property type="match status" value="1"/>
</dbReference>
<feature type="compositionally biased region" description="Basic and acidic residues" evidence="7">
    <location>
        <begin position="180"/>
        <end position="195"/>
    </location>
</feature>
<dbReference type="VEuPathDB" id="AmoebaDB:EHI8A_013590"/>
<comment type="similarity">
    <text evidence="6">Belongs to the TDD superfamily. TSR3 family.</text>
</comment>
<dbReference type="NCBIfam" id="NF002621">
    <property type="entry name" value="PRK02287.1"/>
    <property type="match status" value="1"/>
</dbReference>
<name>A0A5K1U5C3_ENTHI</name>
<feature type="binding site" evidence="6">
    <location>
        <position position="72"/>
    </location>
    <ligand>
        <name>S-adenosyl-L-methionine</name>
        <dbReference type="ChEBI" id="CHEBI:59789"/>
    </ligand>
</feature>
<dbReference type="OMA" id="DCSWESA"/>
<gene>
    <name evidence="10" type="ORF">CL6EHI_100490</name>
</gene>
<keyword evidence="3 6" id="KW-0698">rRNA processing</keyword>
<dbReference type="GO" id="GO:1904047">
    <property type="term" value="F:S-adenosyl-L-methionine binding"/>
    <property type="evidence" value="ECO:0007669"/>
    <property type="project" value="UniProtKB-UniRule"/>
</dbReference>
<feature type="region of interest" description="Disordered" evidence="7">
    <location>
        <begin position="180"/>
        <end position="234"/>
    </location>
</feature>
<feature type="domain" description="16S/18S rRNA aminocarboxypropyltransferase Tsr3 C-terminal" evidence="8">
    <location>
        <begin position="45"/>
        <end position="175"/>
    </location>
</feature>
<feature type="binding site" evidence="6">
    <location>
        <position position="23"/>
    </location>
    <ligand>
        <name>S-adenosyl-L-methionine</name>
        <dbReference type="ChEBI" id="CHEBI:59789"/>
    </ligand>
</feature>
<keyword evidence="1" id="KW-0963">Cytoplasm</keyword>
<evidence type="ECO:0000259" key="8">
    <source>
        <dbReference type="Pfam" id="PF04034"/>
    </source>
</evidence>
<dbReference type="EMBL" id="BDEQ01000001">
    <property type="protein sequence ID" value="GAT94811.1"/>
    <property type="molecule type" value="Genomic_DNA"/>
</dbReference>
<dbReference type="Pfam" id="PF04034">
    <property type="entry name" value="Ribo_biogen_C"/>
    <property type="match status" value="1"/>
</dbReference>
<keyword evidence="5 6" id="KW-0949">S-adenosyl-L-methionine</keyword>
<dbReference type="VEuPathDB" id="AmoebaDB:KM1_043280"/>
<feature type="compositionally biased region" description="Acidic residues" evidence="7">
    <location>
        <begin position="216"/>
        <end position="234"/>
    </location>
</feature>